<name>A0ABD0JZV1_9CAEN</name>
<comment type="caution">
    <text evidence="2">The sequence shown here is derived from an EMBL/GenBank/DDBJ whole genome shotgun (WGS) entry which is preliminary data.</text>
</comment>
<feature type="non-terminal residue" evidence="2">
    <location>
        <position position="1"/>
    </location>
</feature>
<dbReference type="AlphaFoldDB" id="A0ABD0JZV1"/>
<feature type="compositionally biased region" description="Low complexity" evidence="1">
    <location>
        <begin position="61"/>
        <end position="75"/>
    </location>
</feature>
<keyword evidence="3" id="KW-1185">Reference proteome</keyword>
<protein>
    <submittedName>
        <fullName evidence="2">Uncharacterized protein</fullName>
    </submittedName>
</protein>
<dbReference type="EMBL" id="JACVVK020000287">
    <property type="protein sequence ID" value="KAK7480130.1"/>
    <property type="molecule type" value="Genomic_DNA"/>
</dbReference>
<evidence type="ECO:0000313" key="3">
    <source>
        <dbReference type="Proteomes" id="UP001519460"/>
    </source>
</evidence>
<reference evidence="2 3" key="1">
    <citation type="journal article" date="2023" name="Sci. Data">
        <title>Genome assembly of the Korean intertidal mud-creeper Batillaria attramentaria.</title>
        <authorList>
            <person name="Patra A.K."/>
            <person name="Ho P.T."/>
            <person name="Jun S."/>
            <person name="Lee S.J."/>
            <person name="Kim Y."/>
            <person name="Won Y.J."/>
        </authorList>
    </citation>
    <scope>NUCLEOTIDE SEQUENCE [LARGE SCALE GENOMIC DNA]</scope>
    <source>
        <strain evidence="2">Wonlab-2016</strain>
    </source>
</reference>
<organism evidence="2 3">
    <name type="scientific">Batillaria attramentaria</name>
    <dbReference type="NCBI Taxonomy" id="370345"/>
    <lineage>
        <taxon>Eukaryota</taxon>
        <taxon>Metazoa</taxon>
        <taxon>Spiralia</taxon>
        <taxon>Lophotrochozoa</taxon>
        <taxon>Mollusca</taxon>
        <taxon>Gastropoda</taxon>
        <taxon>Caenogastropoda</taxon>
        <taxon>Sorbeoconcha</taxon>
        <taxon>Cerithioidea</taxon>
        <taxon>Batillariidae</taxon>
        <taxon>Batillaria</taxon>
    </lineage>
</organism>
<dbReference type="Proteomes" id="UP001519460">
    <property type="component" value="Unassembled WGS sequence"/>
</dbReference>
<sequence length="75" mass="8422">FFARSRHRISSAVYQTDNRLAGPVAYWRSGNHKISSNQLLEHYLLPRIGFPQTWGQNGTDVSPSEPEPSVAPQVT</sequence>
<gene>
    <name evidence="2" type="ORF">BaRGS_00028614</name>
</gene>
<evidence type="ECO:0000313" key="2">
    <source>
        <dbReference type="EMBL" id="KAK7480130.1"/>
    </source>
</evidence>
<feature type="region of interest" description="Disordered" evidence="1">
    <location>
        <begin position="55"/>
        <end position="75"/>
    </location>
</feature>
<accession>A0ABD0JZV1</accession>
<evidence type="ECO:0000256" key="1">
    <source>
        <dbReference type="SAM" id="MobiDB-lite"/>
    </source>
</evidence>
<proteinExistence type="predicted"/>